<keyword evidence="3" id="KW-0547">Nucleotide-binding</keyword>
<dbReference type="GO" id="GO:0005524">
    <property type="term" value="F:ATP binding"/>
    <property type="evidence" value="ECO:0007669"/>
    <property type="project" value="UniProtKB-KW"/>
</dbReference>
<dbReference type="InterPro" id="IPR036890">
    <property type="entry name" value="HATPase_C_sf"/>
</dbReference>
<dbReference type="PANTHER" id="PTHR35526">
    <property type="entry name" value="ANTI-SIGMA-F FACTOR RSBW-RELATED"/>
    <property type="match status" value="1"/>
</dbReference>
<proteinExistence type="predicted"/>
<reference evidence="3 4" key="1">
    <citation type="submission" date="2020-08" db="EMBL/GenBank/DDBJ databases">
        <title>A novel species.</title>
        <authorList>
            <person name="Gao J."/>
        </authorList>
    </citation>
    <scope>NUCLEOTIDE SEQUENCE [LARGE SCALE GENOMIC DNA]</scope>
    <source>
        <strain evidence="3 4">CRXT-G-22</strain>
    </source>
</reference>
<evidence type="ECO:0000256" key="1">
    <source>
        <dbReference type="ARBA" id="ARBA00022527"/>
    </source>
</evidence>
<dbReference type="Pfam" id="PF13581">
    <property type="entry name" value="HATPase_c_2"/>
    <property type="match status" value="1"/>
</dbReference>
<keyword evidence="1" id="KW-0723">Serine/threonine-protein kinase</keyword>
<accession>A0A7H0I8Q9</accession>
<name>A0A7H0I8Q9_9ACTN</name>
<gene>
    <name evidence="3" type="ORF">IAG44_06770</name>
</gene>
<evidence type="ECO:0000259" key="2">
    <source>
        <dbReference type="Pfam" id="PF13581"/>
    </source>
</evidence>
<dbReference type="GO" id="GO:0004674">
    <property type="term" value="F:protein serine/threonine kinase activity"/>
    <property type="evidence" value="ECO:0007669"/>
    <property type="project" value="UniProtKB-KW"/>
</dbReference>
<dbReference type="SUPFAM" id="SSF55874">
    <property type="entry name" value="ATPase domain of HSP90 chaperone/DNA topoisomerase II/histidine kinase"/>
    <property type="match status" value="1"/>
</dbReference>
<dbReference type="EMBL" id="CP060828">
    <property type="protein sequence ID" value="QNP69175.1"/>
    <property type="molecule type" value="Genomic_DNA"/>
</dbReference>
<dbReference type="RefSeq" id="WP_187746214.1">
    <property type="nucleotide sequence ID" value="NZ_CP060828.1"/>
</dbReference>
<dbReference type="InterPro" id="IPR003594">
    <property type="entry name" value="HATPase_dom"/>
</dbReference>
<dbReference type="PANTHER" id="PTHR35526:SF3">
    <property type="entry name" value="ANTI-SIGMA-F FACTOR RSBW"/>
    <property type="match status" value="1"/>
</dbReference>
<organism evidence="3 4">
    <name type="scientific">Streptomyces roseirectus</name>
    <dbReference type="NCBI Taxonomy" id="2768066"/>
    <lineage>
        <taxon>Bacteria</taxon>
        <taxon>Bacillati</taxon>
        <taxon>Actinomycetota</taxon>
        <taxon>Actinomycetes</taxon>
        <taxon>Kitasatosporales</taxon>
        <taxon>Streptomycetaceae</taxon>
        <taxon>Streptomyces</taxon>
    </lineage>
</organism>
<dbReference type="CDD" id="cd16936">
    <property type="entry name" value="HATPase_RsbW-like"/>
    <property type="match status" value="1"/>
</dbReference>
<sequence>MTTLASTGPVWERILLANERAPSAARDFAKSALPDHVPPEAAGDFVLVVSELVTNSVRYGTEPGDSLLVVFTFSPELLRVEVHDTRRRPPRFRSESDERQRGRGLFIVDAIAEWGVSGREFGKIVWAEVKAS</sequence>
<keyword evidence="1" id="KW-0418">Kinase</keyword>
<evidence type="ECO:0000313" key="3">
    <source>
        <dbReference type="EMBL" id="QNP69175.1"/>
    </source>
</evidence>
<keyword evidence="4" id="KW-1185">Reference proteome</keyword>
<keyword evidence="3" id="KW-0067">ATP-binding</keyword>
<dbReference type="Proteomes" id="UP000516052">
    <property type="component" value="Chromosome"/>
</dbReference>
<keyword evidence="1" id="KW-0808">Transferase</keyword>
<dbReference type="Gene3D" id="3.30.565.10">
    <property type="entry name" value="Histidine kinase-like ATPase, C-terminal domain"/>
    <property type="match status" value="1"/>
</dbReference>
<feature type="domain" description="Histidine kinase/HSP90-like ATPase" evidence="2">
    <location>
        <begin position="21"/>
        <end position="113"/>
    </location>
</feature>
<dbReference type="AlphaFoldDB" id="A0A7H0I8Q9"/>
<evidence type="ECO:0000313" key="4">
    <source>
        <dbReference type="Proteomes" id="UP000516052"/>
    </source>
</evidence>
<dbReference type="InterPro" id="IPR050267">
    <property type="entry name" value="Anti-sigma-factor_SerPK"/>
</dbReference>
<protein>
    <submittedName>
        <fullName evidence="3">ATP-binding protein</fullName>
    </submittedName>
</protein>
<dbReference type="KEGG" id="sroi:IAG44_06770"/>